<dbReference type="HOGENOM" id="CLU_054184_0_1_7"/>
<dbReference type="AlphaFoldDB" id="S4XJQ6"/>
<dbReference type="Proteomes" id="UP000014803">
    <property type="component" value="Chromosome"/>
</dbReference>
<dbReference type="EMBL" id="CP003969">
    <property type="protein sequence ID" value="AGP32779.1"/>
    <property type="molecule type" value="Genomic_DNA"/>
</dbReference>
<evidence type="ECO:0000313" key="1">
    <source>
        <dbReference type="EMBL" id="AGP32779.1"/>
    </source>
</evidence>
<accession>S4XJQ6</accession>
<evidence type="ECO:0000313" key="2">
    <source>
        <dbReference type="Proteomes" id="UP000014803"/>
    </source>
</evidence>
<reference evidence="1 2" key="1">
    <citation type="journal article" date="2013" name="Sci. Rep.">
        <title>Extraordinary expansion of a Sorangium cellulosum genome from an alkaline milieu.</title>
        <authorList>
            <person name="Han K."/>
            <person name="Li Z.F."/>
            <person name="Peng R."/>
            <person name="Zhu L.P."/>
            <person name="Zhou T."/>
            <person name="Wang L.G."/>
            <person name="Li S.G."/>
            <person name="Zhang X.B."/>
            <person name="Hu W."/>
            <person name="Wu Z.H."/>
            <person name="Qin N."/>
            <person name="Li Y.Z."/>
        </authorList>
    </citation>
    <scope>NUCLEOTIDE SEQUENCE [LARGE SCALE GENOMIC DNA]</scope>
    <source>
        <strain evidence="1 2">So0157-2</strain>
    </source>
</reference>
<dbReference type="eggNOG" id="COG4422">
    <property type="taxonomic scope" value="Bacteria"/>
</dbReference>
<dbReference type="PATRIC" id="fig|1254432.3.peg.8972"/>
<dbReference type="Pfam" id="PF07505">
    <property type="entry name" value="DUF5131"/>
    <property type="match status" value="1"/>
</dbReference>
<proteinExistence type="predicted"/>
<protein>
    <recommendedName>
        <fullName evidence="3">Phage protein Gp37/Gp68</fullName>
    </recommendedName>
</protein>
<evidence type="ECO:0008006" key="3">
    <source>
        <dbReference type="Google" id="ProtNLM"/>
    </source>
</evidence>
<dbReference type="KEGG" id="scu:SCE1572_39675"/>
<sequence length="271" mass="31181">MSDGSAIEWTDATWNPLRGCTKVSPGCKHCYAETFAERFRGVPGHPYEQGFDLLLVPDKLFEPFRWSRSRRVFVNSMSDLFQDKVPEEYVRQVFEVMASADWHIYQMLTKRAARLLTLTSRMPPEIVHRRHIWLGVSVEDRAYGLPRIDELRRTPAKVRFLSIEPLLEDLGRIDLQGIDWVIVGGESGPRARPMEERWVLSIRDQCREAGIPFFFKQWGGVQKSRAGRHLGKRTYDEYPTIEPAAPPPAAVRAQRLAVIRDQFLRGGMAAE</sequence>
<name>S4XJQ6_SORCE</name>
<dbReference type="InterPro" id="IPR011101">
    <property type="entry name" value="DUF5131"/>
</dbReference>
<gene>
    <name evidence="1" type="ORF">SCE1572_39675</name>
</gene>
<dbReference type="OrthoDB" id="9787478at2"/>
<dbReference type="RefSeq" id="WP_020739812.1">
    <property type="nucleotide sequence ID" value="NC_021658.1"/>
</dbReference>
<organism evidence="1 2">
    <name type="scientific">Sorangium cellulosum So0157-2</name>
    <dbReference type="NCBI Taxonomy" id="1254432"/>
    <lineage>
        <taxon>Bacteria</taxon>
        <taxon>Pseudomonadati</taxon>
        <taxon>Myxococcota</taxon>
        <taxon>Polyangia</taxon>
        <taxon>Polyangiales</taxon>
        <taxon>Polyangiaceae</taxon>
        <taxon>Sorangium</taxon>
    </lineage>
</organism>